<name>A0ABN1KF43_CLOSU</name>
<dbReference type="InterPro" id="IPR016181">
    <property type="entry name" value="Acyl_CoA_acyltransferase"/>
</dbReference>
<protein>
    <recommendedName>
        <fullName evidence="1">N-acetyltransferase domain-containing protein</fullName>
    </recommendedName>
</protein>
<feature type="domain" description="N-acetyltransferase" evidence="1">
    <location>
        <begin position="1"/>
        <end position="47"/>
    </location>
</feature>
<dbReference type="EMBL" id="BAAACI010000001">
    <property type="protein sequence ID" value="GAA0765015.1"/>
    <property type="molecule type" value="Genomic_DNA"/>
</dbReference>
<dbReference type="PROSITE" id="PS51186">
    <property type="entry name" value="GNAT"/>
    <property type="match status" value="1"/>
</dbReference>
<gene>
    <name evidence="2" type="ORF">GCM10008908_00940</name>
</gene>
<evidence type="ECO:0000313" key="2">
    <source>
        <dbReference type="EMBL" id="GAA0765015.1"/>
    </source>
</evidence>
<keyword evidence="3" id="KW-1185">Reference proteome</keyword>
<dbReference type="Proteomes" id="UP001501047">
    <property type="component" value="Unassembled WGS sequence"/>
</dbReference>
<dbReference type="SUPFAM" id="SSF55729">
    <property type="entry name" value="Acyl-CoA N-acyltransferases (Nat)"/>
    <property type="match status" value="1"/>
</dbReference>
<reference evidence="2 3" key="1">
    <citation type="journal article" date="2019" name="Int. J. Syst. Evol. Microbiol.">
        <title>The Global Catalogue of Microorganisms (GCM) 10K type strain sequencing project: providing services to taxonomists for standard genome sequencing and annotation.</title>
        <authorList>
            <consortium name="The Broad Institute Genomics Platform"/>
            <consortium name="The Broad Institute Genome Sequencing Center for Infectious Disease"/>
            <person name="Wu L."/>
            <person name="Ma J."/>
        </authorList>
    </citation>
    <scope>NUCLEOTIDE SEQUENCE [LARGE SCALE GENOMIC DNA]</scope>
    <source>
        <strain evidence="2 3">JCM 1417</strain>
    </source>
</reference>
<sequence>MLAGLNSILYCWNCLYIDALWVRDEFRKEGYGSALLIEVEKIAKEKG</sequence>
<dbReference type="Pfam" id="PF00583">
    <property type="entry name" value="Acetyltransf_1"/>
    <property type="match status" value="1"/>
</dbReference>
<organism evidence="2 3">
    <name type="scientific">Clostridium subterminale</name>
    <dbReference type="NCBI Taxonomy" id="1550"/>
    <lineage>
        <taxon>Bacteria</taxon>
        <taxon>Bacillati</taxon>
        <taxon>Bacillota</taxon>
        <taxon>Clostridia</taxon>
        <taxon>Eubacteriales</taxon>
        <taxon>Clostridiaceae</taxon>
        <taxon>Clostridium</taxon>
    </lineage>
</organism>
<dbReference type="InterPro" id="IPR000182">
    <property type="entry name" value="GNAT_dom"/>
</dbReference>
<accession>A0ABN1KF43</accession>
<evidence type="ECO:0000313" key="3">
    <source>
        <dbReference type="Proteomes" id="UP001501047"/>
    </source>
</evidence>
<dbReference type="Gene3D" id="3.40.630.30">
    <property type="match status" value="1"/>
</dbReference>
<evidence type="ECO:0000259" key="1">
    <source>
        <dbReference type="PROSITE" id="PS51186"/>
    </source>
</evidence>
<dbReference type="CDD" id="cd04301">
    <property type="entry name" value="NAT_SF"/>
    <property type="match status" value="1"/>
</dbReference>
<proteinExistence type="predicted"/>
<comment type="caution">
    <text evidence="2">The sequence shown here is derived from an EMBL/GenBank/DDBJ whole genome shotgun (WGS) entry which is preliminary data.</text>
</comment>